<protein>
    <submittedName>
        <fullName evidence="1">Uncharacterized protein</fullName>
    </submittedName>
</protein>
<evidence type="ECO:0000313" key="2">
    <source>
        <dbReference type="Proteomes" id="UP000614460"/>
    </source>
</evidence>
<name>A0A8H9G2W3_9SPHI</name>
<accession>A0A8H9G2W3</accession>
<evidence type="ECO:0000313" key="1">
    <source>
        <dbReference type="EMBL" id="GGE21813.1"/>
    </source>
</evidence>
<dbReference type="EMBL" id="BMKM01000004">
    <property type="protein sequence ID" value="GGE21813.1"/>
    <property type="molecule type" value="Genomic_DNA"/>
</dbReference>
<sequence length="194" mass="22014">MDLKAIAANYEKMSDNELIRVATTNATGLLPEVYDIIEQEIKKRNLDPNIYQGLLAQNKEYTIEELLYYAQILRNLPCPICGSTTEKLMASSVHTVKSFVFFTATENKPIIGCPSCLDKKNNQAILITSLLGWWGLPFGLVKTPIYIYKNIKAKKENKNLEVNPIFISFIEDHIGEIAAYENNPEKLKEIISQK</sequence>
<dbReference type="Proteomes" id="UP000614460">
    <property type="component" value="Unassembled WGS sequence"/>
</dbReference>
<gene>
    <name evidence="1" type="ORF">GCM10011516_19310</name>
</gene>
<proteinExistence type="predicted"/>
<keyword evidence="2" id="KW-1185">Reference proteome</keyword>
<reference evidence="1" key="2">
    <citation type="submission" date="2020-09" db="EMBL/GenBank/DDBJ databases">
        <authorList>
            <person name="Sun Q."/>
            <person name="Zhou Y."/>
        </authorList>
    </citation>
    <scope>NUCLEOTIDE SEQUENCE</scope>
    <source>
        <strain evidence="1">CGMCC 1.15966</strain>
    </source>
</reference>
<comment type="caution">
    <text evidence="1">The sequence shown here is derived from an EMBL/GenBank/DDBJ whole genome shotgun (WGS) entry which is preliminary data.</text>
</comment>
<dbReference type="RefSeq" id="WP_182499249.1">
    <property type="nucleotide sequence ID" value="NZ_BMKM01000004.1"/>
</dbReference>
<dbReference type="AlphaFoldDB" id="A0A8H9G2W3"/>
<organism evidence="1 2">
    <name type="scientific">Sphingobacterium cellulitidis</name>
    <dbReference type="NCBI Taxonomy" id="1768011"/>
    <lineage>
        <taxon>Bacteria</taxon>
        <taxon>Pseudomonadati</taxon>
        <taxon>Bacteroidota</taxon>
        <taxon>Sphingobacteriia</taxon>
        <taxon>Sphingobacteriales</taxon>
        <taxon>Sphingobacteriaceae</taxon>
        <taxon>Sphingobacterium</taxon>
    </lineage>
</organism>
<reference evidence="1" key="1">
    <citation type="journal article" date="2014" name="Int. J. Syst. Evol. Microbiol.">
        <title>Complete genome sequence of Corynebacterium casei LMG S-19264T (=DSM 44701T), isolated from a smear-ripened cheese.</title>
        <authorList>
            <consortium name="US DOE Joint Genome Institute (JGI-PGF)"/>
            <person name="Walter F."/>
            <person name="Albersmeier A."/>
            <person name="Kalinowski J."/>
            <person name="Ruckert C."/>
        </authorList>
    </citation>
    <scope>NUCLEOTIDE SEQUENCE</scope>
    <source>
        <strain evidence="1">CGMCC 1.15966</strain>
    </source>
</reference>